<organism evidence="1 2">
    <name type="scientific">Neolentinus lepideus HHB14362 ss-1</name>
    <dbReference type="NCBI Taxonomy" id="1314782"/>
    <lineage>
        <taxon>Eukaryota</taxon>
        <taxon>Fungi</taxon>
        <taxon>Dikarya</taxon>
        <taxon>Basidiomycota</taxon>
        <taxon>Agaricomycotina</taxon>
        <taxon>Agaricomycetes</taxon>
        <taxon>Gloeophyllales</taxon>
        <taxon>Gloeophyllaceae</taxon>
        <taxon>Neolentinus</taxon>
    </lineage>
</organism>
<gene>
    <name evidence="1" type="ORF">NEOLEDRAFT_275532</name>
</gene>
<evidence type="ECO:0000313" key="2">
    <source>
        <dbReference type="Proteomes" id="UP000076761"/>
    </source>
</evidence>
<dbReference type="AlphaFoldDB" id="A0A165T608"/>
<accession>A0A165T608</accession>
<reference evidence="1 2" key="1">
    <citation type="journal article" date="2016" name="Mol. Biol. Evol.">
        <title>Comparative Genomics of Early-Diverging Mushroom-Forming Fungi Provides Insights into the Origins of Lignocellulose Decay Capabilities.</title>
        <authorList>
            <person name="Nagy L.G."/>
            <person name="Riley R."/>
            <person name="Tritt A."/>
            <person name="Adam C."/>
            <person name="Daum C."/>
            <person name="Floudas D."/>
            <person name="Sun H."/>
            <person name="Yadav J.S."/>
            <person name="Pangilinan J."/>
            <person name="Larsson K.H."/>
            <person name="Matsuura K."/>
            <person name="Barry K."/>
            <person name="Labutti K."/>
            <person name="Kuo R."/>
            <person name="Ohm R.A."/>
            <person name="Bhattacharya S.S."/>
            <person name="Shirouzu T."/>
            <person name="Yoshinaga Y."/>
            <person name="Martin F.M."/>
            <person name="Grigoriev I.V."/>
            <person name="Hibbett D.S."/>
        </authorList>
    </citation>
    <scope>NUCLEOTIDE SEQUENCE [LARGE SCALE GENOMIC DNA]</scope>
    <source>
        <strain evidence="1 2">HHB14362 ss-1</strain>
    </source>
</reference>
<dbReference type="Proteomes" id="UP000076761">
    <property type="component" value="Unassembled WGS sequence"/>
</dbReference>
<evidence type="ECO:0000313" key="1">
    <source>
        <dbReference type="EMBL" id="KZT26191.1"/>
    </source>
</evidence>
<proteinExistence type="predicted"/>
<keyword evidence="2" id="KW-1185">Reference proteome</keyword>
<name>A0A165T608_9AGAM</name>
<dbReference type="InParanoid" id="A0A165T608"/>
<sequence length="165" mass="18405">MTKCSTKQSCPHRNTDKFLSYSSWTSKTLMEKLELRGHSEPSHAFRCMSCVNPERRLDCSSVVLMQSTKGVVGVMGVAGPECEGVAGWRGGRCACSRVNGCVPELRDWRICEVAILQGGRWWYRLRGEASTMQECLAKAAVLRQTSPAMITNHNGKSKIHYRGHL</sequence>
<dbReference type="EMBL" id="KV425568">
    <property type="protein sequence ID" value="KZT26191.1"/>
    <property type="molecule type" value="Genomic_DNA"/>
</dbReference>
<protein>
    <submittedName>
        <fullName evidence="1">Uncharacterized protein</fullName>
    </submittedName>
</protein>